<dbReference type="InterPro" id="IPR036691">
    <property type="entry name" value="Endo/exonu/phosph_ase_sf"/>
</dbReference>
<dbReference type="Pfam" id="PF03372">
    <property type="entry name" value="Exo_endo_phos"/>
    <property type="match status" value="1"/>
</dbReference>
<organism evidence="2 3">
    <name type="scientific">Alkalimarinus sediminis</name>
    <dbReference type="NCBI Taxonomy" id="1632866"/>
    <lineage>
        <taxon>Bacteria</taxon>
        <taxon>Pseudomonadati</taxon>
        <taxon>Pseudomonadota</taxon>
        <taxon>Gammaproteobacteria</taxon>
        <taxon>Alteromonadales</taxon>
        <taxon>Alteromonadaceae</taxon>
        <taxon>Alkalimarinus</taxon>
    </lineage>
</organism>
<name>A0A9E8KIQ5_9ALTE</name>
<dbReference type="InterPro" id="IPR005135">
    <property type="entry name" value="Endo/exonuclease/phosphatase"/>
</dbReference>
<evidence type="ECO:0000313" key="3">
    <source>
        <dbReference type="Proteomes" id="UP001164472"/>
    </source>
</evidence>
<keyword evidence="2" id="KW-0378">Hydrolase</keyword>
<dbReference type="PANTHER" id="PTHR14859">
    <property type="entry name" value="CALCOFLUOR WHITE HYPERSENSITIVE PROTEIN PRECURSOR"/>
    <property type="match status" value="1"/>
</dbReference>
<dbReference type="Gene3D" id="3.60.10.10">
    <property type="entry name" value="Endonuclease/exonuclease/phosphatase"/>
    <property type="match status" value="1"/>
</dbReference>
<feature type="domain" description="Endonuclease/exonuclease/phosphatase" evidence="1">
    <location>
        <begin position="67"/>
        <end position="365"/>
    </location>
</feature>
<keyword evidence="2" id="KW-0255">Endonuclease</keyword>
<evidence type="ECO:0000259" key="1">
    <source>
        <dbReference type="Pfam" id="PF03372"/>
    </source>
</evidence>
<dbReference type="RefSeq" id="WP_251811233.1">
    <property type="nucleotide sequence ID" value="NZ_CP101527.1"/>
</dbReference>
<dbReference type="GO" id="GO:0016020">
    <property type="term" value="C:membrane"/>
    <property type="evidence" value="ECO:0007669"/>
    <property type="project" value="GOC"/>
</dbReference>
<dbReference type="InterPro" id="IPR051916">
    <property type="entry name" value="GPI-anchor_lipid_remodeler"/>
</dbReference>
<keyword evidence="3" id="KW-1185">Reference proteome</keyword>
<accession>A0A9E8KIQ5</accession>
<dbReference type="GO" id="GO:0004519">
    <property type="term" value="F:endonuclease activity"/>
    <property type="evidence" value="ECO:0007669"/>
    <property type="project" value="UniProtKB-KW"/>
</dbReference>
<dbReference type="KEGG" id="asem:NNL22_14220"/>
<proteinExistence type="predicted"/>
<dbReference type="AlphaFoldDB" id="A0A9E8KIQ5"/>
<evidence type="ECO:0000313" key="2">
    <source>
        <dbReference type="EMBL" id="UZW74166.1"/>
    </source>
</evidence>
<reference evidence="2" key="1">
    <citation type="submission" date="2022-07" db="EMBL/GenBank/DDBJ databases">
        <title>Alkalimarinus sp. nov., isolated from gut of a Alitta virens.</title>
        <authorList>
            <person name="Yang A.I."/>
            <person name="Shin N.-R."/>
        </authorList>
    </citation>
    <scope>NUCLEOTIDE SEQUENCE</scope>
    <source>
        <strain evidence="2">FA028</strain>
    </source>
</reference>
<dbReference type="GO" id="GO:0006506">
    <property type="term" value="P:GPI anchor biosynthetic process"/>
    <property type="evidence" value="ECO:0007669"/>
    <property type="project" value="TreeGrafter"/>
</dbReference>
<sequence>MSSILYTPIDFYGRFCFNDNINKKGTTRTILNTYTTHFKVCTFNLFNYVLPPNAYYETENIYTLSKWEKKQRWISQQLSNLSPDIIGFQEVFSPDALKLLAAEHRLPHFVTVSEPKVKAHHVYEKPVVALASRFPILSAEAVDVDLALIGALQLQPNFKFSRPPIRAEIQIEGFGNVLVYVTHLKSKRSQLEPQLTGDEAEFDSISESVSAQVHGSWASTIQRGTEATLIYQDIIEQMRQRERPVMVLGDLNDTMESPVLQSLVGGKNIDRLDGKNVAGMALGSQRAIQRFSLFDAFDLQERIEPKDRKSTHYFANRGNVLDYILLSKDFKADYDHSIASVDRYQVNDAHLINPHPDTDAECSDHAPVMVEIEIRY</sequence>
<dbReference type="EMBL" id="CP101527">
    <property type="protein sequence ID" value="UZW74166.1"/>
    <property type="molecule type" value="Genomic_DNA"/>
</dbReference>
<dbReference type="Proteomes" id="UP001164472">
    <property type="component" value="Chromosome"/>
</dbReference>
<protein>
    <submittedName>
        <fullName evidence="2">Endonuclease/exonuclease/phosphatase family protein</fullName>
    </submittedName>
</protein>
<gene>
    <name evidence="2" type="ORF">NNL22_14220</name>
</gene>
<keyword evidence="2" id="KW-0540">Nuclease</keyword>
<dbReference type="PANTHER" id="PTHR14859:SF15">
    <property type="entry name" value="ENDONUCLEASE_EXONUCLEASE_PHOSPHATASE DOMAIN-CONTAINING PROTEIN"/>
    <property type="match status" value="1"/>
</dbReference>
<dbReference type="SUPFAM" id="SSF56219">
    <property type="entry name" value="DNase I-like"/>
    <property type="match status" value="1"/>
</dbReference>